<dbReference type="Gene3D" id="3.40.50.2000">
    <property type="entry name" value="Glycogen Phosphorylase B"/>
    <property type="match status" value="2"/>
</dbReference>
<dbReference type="EMBL" id="MOXD01000005">
    <property type="protein sequence ID" value="OMQ23062.1"/>
    <property type="molecule type" value="Genomic_DNA"/>
</dbReference>
<gene>
    <name evidence="2" type="ORF">BMI79_11570</name>
</gene>
<evidence type="ECO:0000259" key="1">
    <source>
        <dbReference type="Pfam" id="PF00534"/>
    </source>
</evidence>
<dbReference type="Proteomes" id="UP000216021">
    <property type="component" value="Unassembled WGS sequence"/>
</dbReference>
<feature type="domain" description="Glycosyl transferase family 1" evidence="1">
    <location>
        <begin position="192"/>
        <end position="347"/>
    </location>
</feature>
<protein>
    <recommendedName>
        <fullName evidence="1">Glycosyl transferase family 1 domain-containing protein</fullName>
    </recommendedName>
</protein>
<dbReference type="SUPFAM" id="SSF53756">
    <property type="entry name" value="UDP-Glycosyltransferase/glycogen phosphorylase"/>
    <property type="match status" value="1"/>
</dbReference>
<reference evidence="2 3" key="1">
    <citation type="submission" date="2016-11" db="EMBL/GenBank/DDBJ databases">
        <title>Rahnella oryzae sp. nov., isolated from rice root.</title>
        <authorList>
            <person name="Zhang X.-X."/>
            <person name="Zhang J."/>
        </authorList>
    </citation>
    <scope>NUCLEOTIDE SEQUENCE [LARGE SCALE GENOMIC DNA]</scope>
    <source>
        <strain evidence="2 3">J11-6</strain>
    </source>
</reference>
<organism evidence="2 3">
    <name type="scientific">Serratia oryzae</name>
    <dbReference type="NCBI Taxonomy" id="2034155"/>
    <lineage>
        <taxon>Bacteria</taxon>
        <taxon>Pseudomonadati</taxon>
        <taxon>Pseudomonadota</taxon>
        <taxon>Gammaproteobacteria</taxon>
        <taxon>Enterobacterales</taxon>
        <taxon>Yersiniaceae</taxon>
        <taxon>Serratia</taxon>
    </lineage>
</organism>
<keyword evidence="3" id="KW-1185">Reference proteome</keyword>
<dbReference type="Pfam" id="PF00534">
    <property type="entry name" value="Glycos_transf_1"/>
    <property type="match status" value="1"/>
</dbReference>
<dbReference type="GO" id="GO:0016757">
    <property type="term" value="F:glycosyltransferase activity"/>
    <property type="evidence" value="ECO:0007669"/>
    <property type="project" value="InterPro"/>
</dbReference>
<proteinExistence type="predicted"/>
<dbReference type="GO" id="GO:1901135">
    <property type="term" value="P:carbohydrate derivative metabolic process"/>
    <property type="evidence" value="ECO:0007669"/>
    <property type="project" value="UniProtKB-ARBA"/>
</dbReference>
<dbReference type="OrthoDB" id="9777346at2"/>
<dbReference type="PANTHER" id="PTHR12526:SF630">
    <property type="entry name" value="GLYCOSYLTRANSFERASE"/>
    <property type="match status" value="1"/>
</dbReference>
<name>A0A1S8CJ92_9GAMM</name>
<dbReference type="STRING" id="2034155.BMI79_11570"/>
<dbReference type="InterPro" id="IPR001296">
    <property type="entry name" value="Glyco_trans_1"/>
</dbReference>
<dbReference type="AlphaFoldDB" id="A0A1S8CJ92"/>
<accession>A0A1S8CJ92</accession>
<evidence type="ECO:0000313" key="3">
    <source>
        <dbReference type="Proteomes" id="UP000216021"/>
    </source>
</evidence>
<comment type="caution">
    <text evidence="2">The sequence shown here is derived from an EMBL/GenBank/DDBJ whole genome shotgun (WGS) entry which is preliminary data.</text>
</comment>
<sequence>MNLTKEKNICFFLTDLSDPGGVQRVVVELANFMSRYNNITIISVYANIKDGEPSYPYDISDRVKVVYLVKKSGSGGKVIKQINCLLKVIFFSVTIKKYKFDYIISQGMDSVIWSSIGAVLSRAKYICCDHTSYFRKPLWARIGRRLSLLLSHQIVVLTALDKSQWNSKKVTTISNPIPVDDNVCIEPLSFRQKNIIAIGRLVEVKGFIRLLDIWKSVVDSGSNNNYSLRIIGEGPMRAMLDNYIIKNSIKNVTISDFTKDINEVYKNARLLLVTSFFEGFSMVLIEAMYYGVPAIAFDVHSGPREIIYNNETGFLVEDGNIGKFVDLLSAVLNDESTLEYMSYNARLRVNKYRIDEVCNKWGEIMEGVK</sequence>
<dbReference type="PANTHER" id="PTHR12526">
    <property type="entry name" value="GLYCOSYLTRANSFERASE"/>
    <property type="match status" value="1"/>
</dbReference>
<dbReference type="RefSeq" id="WP_076942351.1">
    <property type="nucleotide sequence ID" value="NZ_MOXD01000005.1"/>
</dbReference>
<evidence type="ECO:0000313" key="2">
    <source>
        <dbReference type="EMBL" id="OMQ23062.1"/>
    </source>
</evidence>